<name>A0A976N2T1_9VIRU</name>
<proteinExistence type="predicted"/>
<dbReference type="EMBL" id="OM869603">
    <property type="protein sequence ID" value="UPW41448.1"/>
    <property type="molecule type" value="Genomic_DNA"/>
</dbReference>
<feature type="region of interest" description="Disordered" evidence="1">
    <location>
        <begin position="1"/>
        <end position="31"/>
    </location>
</feature>
<sequence length="31" mass="4296">MRRKRYGLRMRRSYRPRTYRGRRLRSRRRWR</sequence>
<reference evidence="2" key="1">
    <citation type="submission" date="2022-02" db="EMBL/GenBank/DDBJ databases">
        <title>Towards deciphering the DNA virus diversity associated with rodent species in the families Cricetidae and Heteromyidae.</title>
        <authorList>
            <person name="Lund M."/>
            <person name="Larsen B.B."/>
            <person name="Gryseels S."/>
            <person name="Kraberger S."/>
            <person name="Rowsey D.M."/>
            <person name="Steger L."/>
            <person name="Yule K.M."/>
            <person name="Upham N.S."/>
            <person name="Worobey M."/>
            <person name="Van Doorslaer K."/>
            <person name="Varsani A."/>
        </authorList>
    </citation>
    <scope>NUCLEOTIDE SEQUENCE</scope>
    <source>
        <strain evidence="2">UA23Rod_1392</strain>
    </source>
</reference>
<protein>
    <submittedName>
        <fullName evidence="2">Uncharacterized protein</fullName>
    </submittedName>
</protein>
<accession>A0A976N2T1</accession>
<evidence type="ECO:0000313" key="2">
    <source>
        <dbReference type="EMBL" id="UPW41448.1"/>
    </source>
</evidence>
<evidence type="ECO:0000256" key="1">
    <source>
        <dbReference type="SAM" id="MobiDB-lite"/>
    </source>
</evidence>
<organism evidence="2">
    <name type="scientific">Dipodfec virus UA23Rod_1392</name>
    <dbReference type="NCBI Taxonomy" id="2929332"/>
    <lineage>
        <taxon>Viruses</taxon>
        <taxon>Monodnaviria</taxon>
        <taxon>Sangervirae</taxon>
        <taxon>Phixviricota</taxon>
        <taxon>Malgrandaviricetes</taxon>
        <taxon>Petitvirales</taxon>
        <taxon>Microviridae</taxon>
    </lineage>
</organism>